<name>A0ABP7UE96_9ACTN</name>
<proteinExistence type="predicted"/>
<gene>
    <name evidence="2" type="ORF">GCM10022233_07530</name>
</gene>
<evidence type="ECO:0000313" key="3">
    <source>
        <dbReference type="Proteomes" id="UP001499984"/>
    </source>
</evidence>
<organism evidence="2 3">
    <name type="scientific">Streptomyces shaanxiensis</name>
    <dbReference type="NCBI Taxonomy" id="653357"/>
    <lineage>
        <taxon>Bacteria</taxon>
        <taxon>Bacillati</taxon>
        <taxon>Actinomycetota</taxon>
        <taxon>Actinomycetes</taxon>
        <taxon>Kitasatosporales</taxon>
        <taxon>Streptomycetaceae</taxon>
        <taxon>Streptomyces</taxon>
    </lineage>
</organism>
<dbReference type="EMBL" id="BAAAZY010000003">
    <property type="protein sequence ID" value="GAA4041282.1"/>
    <property type="molecule type" value="Genomic_DNA"/>
</dbReference>
<evidence type="ECO:0000313" key="2">
    <source>
        <dbReference type="EMBL" id="GAA4041282.1"/>
    </source>
</evidence>
<dbReference type="RefSeq" id="WP_345008624.1">
    <property type="nucleotide sequence ID" value="NZ_BAAAZY010000003.1"/>
</dbReference>
<sequence length="266" mass="29137">MRRTDFFWGDFAWTTRVPLPPGTPAAGRTAVPLHYAPEGRAGHPLDDAEITSVIWAVDNLPALLHALRPAVRAHCAVLRTEDEEPDGEVPTAQGPVEISALYVHPIARDGIPYVGVEFECPMDEEYGLGVLMHGTRVVDVGGADTALLLWIARRDARGPRTGLDEALIGHWSSIPFDYGVMECSEFELRADGRGWSSVANAFGEYVTRLTWHCPRPGVLELRPEDGEAARHRYAIAPAVPLNSSEPVTSVTFEESVEFCHQFAKSG</sequence>
<dbReference type="Proteomes" id="UP001499984">
    <property type="component" value="Unassembled WGS sequence"/>
</dbReference>
<dbReference type="InterPro" id="IPR054254">
    <property type="entry name" value="DUF6985"/>
</dbReference>
<protein>
    <recommendedName>
        <fullName evidence="1">DUF6985 domain-containing protein</fullName>
    </recommendedName>
</protein>
<accession>A0ABP7UE96</accession>
<keyword evidence="3" id="KW-1185">Reference proteome</keyword>
<feature type="domain" description="DUF6985" evidence="1">
    <location>
        <begin position="57"/>
        <end position="146"/>
    </location>
</feature>
<comment type="caution">
    <text evidence="2">The sequence shown here is derived from an EMBL/GenBank/DDBJ whole genome shotgun (WGS) entry which is preliminary data.</text>
</comment>
<reference evidence="3" key="1">
    <citation type="journal article" date="2019" name="Int. J. Syst. Evol. Microbiol.">
        <title>The Global Catalogue of Microorganisms (GCM) 10K type strain sequencing project: providing services to taxonomists for standard genome sequencing and annotation.</title>
        <authorList>
            <consortium name="The Broad Institute Genomics Platform"/>
            <consortium name="The Broad Institute Genome Sequencing Center for Infectious Disease"/>
            <person name="Wu L."/>
            <person name="Ma J."/>
        </authorList>
    </citation>
    <scope>NUCLEOTIDE SEQUENCE [LARGE SCALE GENOMIC DNA]</scope>
    <source>
        <strain evidence="3">JCM 16925</strain>
    </source>
</reference>
<evidence type="ECO:0000259" key="1">
    <source>
        <dbReference type="Pfam" id="PF22481"/>
    </source>
</evidence>
<dbReference type="Pfam" id="PF22481">
    <property type="entry name" value="DUF6985"/>
    <property type="match status" value="1"/>
</dbReference>